<proteinExistence type="predicted"/>
<keyword evidence="3" id="KW-0853">WD repeat</keyword>
<evidence type="ECO:0000313" key="6">
    <source>
        <dbReference type="Proteomes" id="UP000287651"/>
    </source>
</evidence>
<sequence length="283" mass="31304">MSIMVSASVAKEGKRVETTLSRSMEKIIKSNLEAVWARIQEENAKYEKFEKDRVQQMTNLITNHVNKDLPTILEKAAKKELSVIGSTDALRSCLESSVVPAFEHSCKTMSEQVGNVFKKGMSEHTAAALQQLEVANSSLALTLRDAINSASPITQNLTTELIDGQRQLLALFSARNTKALDPLAVQQANGPSIGLPEMVKHQFQITVFLGSLLDSKILEIDPPQALSIQQVGAPLDPTKELSRLISERKYEEAFTMALQRSDVSIVSWLCTQVLGLIRNSLWR</sequence>
<dbReference type="GO" id="GO:0000932">
    <property type="term" value="C:P-body"/>
    <property type="evidence" value="ECO:0007669"/>
    <property type="project" value="TreeGrafter"/>
</dbReference>
<dbReference type="PANTHER" id="PTHR15598">
    <property type="entry name" value="ENHANCER OF MRNA-DECAPPING PROTEIN 4"/>
    <property type="match status" value="1"/>
</dbReference>
<comment type="caution">
    <text evidence="5">The sequence shown here is derived from an EMBL/GenBank/DDBJ whole genome shotgun (WGS) entry which is preliminary data.</text>
</comment>
<name>A0A426ZUE1_ENSVE</name>
<reference evidence="5 6" key="1">
    <citation type="journal article" date="2014" name="Agronomy (Basel)">
        <title>A Draft Genome Sequence for Ensete ventricosum, the Drought-Tolerant Tree Against Hunger.</title>
        <authorList>
            <person name="Harrison J."/>
            <person name="Moore K.A."/>
            <person name="Paszkiewicz K."/>
            <person name="Jones T."/>
            <person name="Grant M."/>
            <person name="Ambacheew D."/>
            <person name="Muzemil S."/>
            <person name="Studholme D.J."/>
        </authorList>
    </citation>
    <scope>NUCLEOTIDE SEQUENCE [LARGE SCALE GENOMIC DNA]</scope>
</reference>
<keyword evidence="2" id="KW-0963">Cytoplasm</keyword>
<dbReference type="EMBL" id="AMZH03004983">
    <property type="protein sequence ID" value="RRT67596.1"/>
    <property type="molecule type" value="Genomic_DNA"/>
</dbReference>
<feature type="non-terminal residue" evidence="5">
    <location>
        <position position="283"/>
    </location>
</feature>
<evidence type="ECO:0000256" key="1">
    <source>
        <dbReference type="ARBA" id="ARBA00004496"/>
    </source>
</evidence>
<evidence type="ECO:0000256" key="4">
    <source>
        <dbReference type="ARBA" id="ARBA00022737"/>
    </source>
</evidence>
<comment type="subcellular location">
    <subcellularLocation>
        <location evidence="1">Cytoplasm</location>
    </subcellularLocation>
</comment>
<dbReference type="PANTHER" id="PTHR15598:SF5">
    <property type="entry name" value="ENHANCER OF MRNA-DECAPPING PROTEIN 4"/>
    <property type="match status" value="1"/>
</dbReference>
<dbReference type="AlphaFoldDB" id="A0A426ZUE1"/>
<evidence type="ECO:0000313" key="5">
    <source>
        <dbReference type="EMBL" id="RRT67596.1"/>
    </source>
</evidence>
<evidence type="ECO:0000256" key="3">
    <source>
        <dbReference type="ARBA" id="ARBA00022574"/>
    </source>
</evidence>
<keyword evidence="4" id="KW-0677">Repeat</keyword>
<dbReference type="InterPro" id="IPR045152">
    <property type="entry name" value="EDC4-like"/>
</dbReference>
<protein>
    <submittedName>
        <fullName evidence="5">Uncharacterized protein</fullName>
    </submittedName>
</protein>
<dbReference type="Proteomes" id="UP000287651">
    <property type="component" value="Unassembled WGS sequence"/>
</dbReference>
<accession>A0A426ZUE1</accession>
<organism evidence="5 6">
    <name type="scientific">Ensete ventricosum</name>
    <name type="common">Abyssinian banana</name>
    <name type="synonym">Musa ensete</name>
    <dbReference type="NCBI Taxonomy" id="4639"/>
    <lineage>
        <taxon>Eukaryota</taxon>
        <taxon>Viridiplantae</taxon>
        <taxon>Streptophyta</taxon>
        <taxon>Embryophyta</taxon>
        <taxon>Tracheophyta</taxon>
        <taxon>Spermatophyta</taxon>
        <taxon>Magnoliopsida</taxon>
        <taxon>Liliopsida</taxon>
        <taxon>Zingiberales</taxon>
        <taxon>Musaceae</taxon>
        <taxon>Ensete</taxon>
    </lineage>
</organism>
<gene>
    <name evidence="5" type="ORF">B296_00029466</name>
</gene>
<dbReference type="GO" id="GO:0031087">
    <property type="term" value="P:deadenylation-independent decapping of nuclear-transcribed mRNA"/>
    <property type="evidence" value="ECO:0007669"/>
    <property type="project" value="InterPro"/>
</dbReference>
<evidence type="ECO:0000256" key="2">
    <source>
        <dbReference type="ARBA" id="ARBA00022490"/>
    </source>
</evidence>